<keyword evidence="5 9" id="KW-0560">Oxidoreductase</keyword>
<comment type="caution">
    <text evidence="13">The sequence shown here is derived from an EMBL/GenBank/DDBJ whole genome shotgun (WGS) entry which is preliminary data.</text>
</comment>
<evidence type="ECO:0000256" key="4">
    <source>
        <dbReference type="ARBA" id="ARBA00022857"/>
    </source>
</evidence>
<dbReference type="STRING" id="2138.SMSRO_v1c18280"/>
<feature type="binding site" evidence="9">
    <location>
        <position position="12"/>
    </location>
    <ligand>
        <name>NADPH</name>
        <dbReference type="ChEBI" id="CHEBI:57783"/>
    </ligand>
</feature>
<evidence type="ECO:0000256" key="8">
    <source>
        <dbReference type="ARBA" id="ARBA00048543"/>
    </source>
</evidence>
<feature type="domain" description="DXP reductoisomerase C-terminal" evidence="12">
    <location>
        <begin position="256"/>
        <end position="372"/>
    </location>
</feature>
<dbReference type="InterPro" id="IPR026877">
    <property type="entry name" value="DXPR_C"/>
</dbReference>
<feature type="domain" description="1-deoxy-D-xylulose 5-phosphate reductoisomerase C-terminal" evidence="11">
    <location>
        <begin position="145"/>
        <end position="226"/>
    </location>
</feature>
<feature type="binding site" evidence="9">
    <location>
        <position position="218"/>
    </location>
    <ligand>
        <name>Mn(2+)</name>
        <dbReference type="ChEBI" id="CHEBI:29035"/>
    </ligand>
</feature>
<feature type="binding site" evidence="9">
    <location>
        <position position="151"/>
    </location>
    <ligand>
        <name>1-deoxy-D-xylulose 5-phosphate</name>
        <dbReference type="ChEBI" id="CHEBI:57792"/>
    </ligand>
</feature>
<evidence type="ECO:0000256" key="5">
    <source>
        <dbReference type="ARBA" id="ARBA00023002"/>
    </source>
</evidence>
<evidence type="ECO:0000256" key="6">
    <source>
        <dbReference type="ARBA" id="ARBA00023211"/>
    </source>
</evidence>
<evidence type="ECO:0000256" key="1">
    <source>
        <dbReference type="ARBA" id="ARBA00005094"/>
    </source>
</evidence>
<keyword evidence="7 9" id="KW-0414">Isoprene biosynthesis</keyword>
<comment type="cofactor">
    <cofactor evidence="9">
        <name>Mg(2+)</name>
        <dbReference type="ChEBI" id="CHEBI:18420"/>
    </cofactor>
    <cofactor evidence="9">
        <name>Mn(2+)</name>
        <dbReference type="ChEBI" id="CHEBI:29035"/>
    </cofactor>
</comment>
<feature type="binding site" evidence="9">
    <location>
        <position position="196"/>
    </location>
    <ligand>
        <name>1-deoxy-D-xylulose 5-phosphate</name>
        <dbReference type="ChEBI" id="CHEBI:57792"/>
    </ligand>
</feature>
<sequence>MMRELIIFGASGSIGQQALQIIKTNPNDFTLRVVSVYHNVAVLDEMLETFPTITMVHVANATEQTVFAVNYPTITFVIGEAGFDQILTTFRTAMVLNAIGGFAGLYPTLQTLEGYNRTLLLANKESLVLAGDLINKLLEEHQNQLFPIDSEHCAIFQCLEQKNPVQEIILTASGGMFAEKTLTELTMIDESQALCHPNWQMGQNITIDSSTMVNKAFEIIEVYHLFKTKNITVVIHPQSILHSAVQYEDYSILAQLSLPSMIQVLNYFFYYPLRKKNNLLKPLDFNDLITLTFQKADLSRWKALTLAYRCLNKNNALAVAFHTANEQLRLLFLAGKIKFYQIVDYIEFFMDKIKPQKLSNYQQIKQLNDTIKREIINYFSKK</sequence>
<evidence type="ECO:0000256" key="7">
    <source>
        <dbReference type="ARBA" id="ARBA00023229"/>
    </source>
</evidence>
<dbReference type="SUPFAM" id="SSF69055">
    <property type="entry name" value="1-deoxy-D-xylulose-5-phosphate reductoisomerase, C-terminal domain"/>
    <property type="match status" value="1"/>
</dbReference>
<feature type="binding site" evidence="9">
    <location>
        <position position="209"/>
    </location>
    <ligand>
        <name>1-deoxy-D-xylulose 5-phosphate</name>
        <dbReference type="ChEBI" id="CHEBI:57792"/>
    </ligand>
</feature>
<feature type="binding site" evidence="9">
    <location>
        <position position="39"/>
    </location>
    <ligand>
        <name>NADPH</name>
        <dbReference type="ChEBI" id="CHEBI:57783"/>
    </ligand>
</feature>
<comment type="similarity">
    <text evidence="2 9">Belongs to the DXR family.</text>
</comment>
<feature type="binding site" evidence="9">
    <location>
        <position position="202"/>
    </location>
    <ligand>
        <name>NADPH</name>
        <dbReference type="ChEBI" id="CHEBI:57783"/>
    </ligand>
</feature>
<dbReference type="InterPro" id="IPR013644">
    <property type="entry name" value="DXP_reductoisomerase_C"/>
</dbReference>
<keyword evidence="9" id="KW-0460">Magnesium</keyword>
<evidence type="ECO:0000259" key="12">
    <source>
        <dbReference type="Pfam" id="PF13288"/>
    </source>
</evidence>
<feature type="domain" description="1-deoxy-D-xylulose 5-phosphate reductoisomerase N-terminal" evidence="10">
    <location>
        <begin position="5"/>
        <end position="131"/>
    </location>
</feature>
<dbReference type="PANTHER" id="PTHR30525:SF0">
    <property type="entry name" value="1-DEOXY-D-XYLULOSE 5-PHOSPHATE REDUCTOISOMERASE, CHLOROPLASTIC"/>
    <property type="match status" value="1"/>
</dbReference>
<dbReference type="InterPro" id="IPR003821">
    <property type="entry name" value="DXP_reductoisomerase"/>
</dbReference>
<keyword evidence="4 9" id="KW-0521">NADP</keyword>
<dbReference type="InterPro" id="IPR013512">
    <property type="entry name" value="DXP_reductoisomerase_N"/>
</dbReference>
<feature type="binding site" evidence="9">
    <location>
        <position position="215"/>
    </location>
    <ligand>
        <name>1-deoxy-D-xylulose 5-phosphate</name>
        <dbReference type="ChEBI" id="CHEBI:57792"/>
    </ligand>
</feature>
<comment type="pathway">
    <text evidence="1 9">Isoprenoid biosynthesis; isopentenyl diphosphate biosynthesis via DXP pathway; isopentenyl diphosphate from 1-deoxy-D-xylulose 5-phosphate: step 1/6.</text>
</comment>
<dbReference type="RefSeq" id="WP_227991236.1">
    <property type="nucleotide sequence ID" value="NZ_CM020866.1"/>
</dbReference>
<evidence type="ECO:0000259" key="10">
    <source>
        <dbReference type="Pfam" id="PF02670"/>
    </source>
</evidence>
<feature type="binding site" evidence="9">
    <location>
        <position position="151"/>
    </location>
    <ligand>
        <name>Mn(2+)</name>
        <dbReference type="ChEBI" id="CHEBI:29035"/>
    </ligand>
</feature>
<evidence type="ECO:0000256" key="2">
    <source>
        <dbReference type="ARBA" id="ARBA00006825"/>
    </source>
</evidence>
<feature type="binding site" evidence="9">
    <location>
        <position position="123"/>
    </location>
    <ligand>
        <name>NADPH</name>
        <dbReference type="ChEBI" id="CHEBI:57783"/>
    </ligand>
</feature>
<accession>A0A2P6FF91</accession>
<dbReference type="EC" id="1.1.1.267" evidence="9"/>
<proteinExistence type="inferred from homology"/>
<comment type="catalytic activity">
    <reaction evidence="8">
        <text>2-C-methyl-D-erythritol 4-phosphate + NADP(+) = 1-deoxy-D-xylulose 5-phosphate + NADPH + H(+)</text>
        <dbReference type="Rhea" id="RHEA:13717"/>
        <dbReference type="ChEBI" id="CHEBI:15378"/>
        <dbReference type="ChEBI" id="CHEBI:57783"/>
        <dbReference type="ChEBI" id="CHEBI:57792"/>
        <dbReference type="ChEBI" id="CHEBI:58262"/>
        <dbReference type="ChEBI" id="CHEBI:58349"/>
        <dbReference type="EC" id="1.1.1.267"/>
    </reaction>
    <physiologicalReaction direction="right-to-left" evidence="8">
        <dbReference type="Rhea" id="RHEA:13719"/>
    </physiologicalReaction>
</comment>
<comment type="caution">
    <text evidence="9">Lacks conserved residue(s) required for the propagation of feature annotation.</text>
</comment>
<dbReference type="InterPro" id="IPR036169">
    <property type="entry name" value="DXPR_C_sf"/>
</dbReference>
<dbReference type="Gene3D" id="1.10.1740.10">
    <property type="match status" value="1"/>
</dbReference>
<keyword evidence="3 9" id="KW-0479">Metal-binding</keyword>
<evidence type="ECO:0000259" key="11">
    <source>
        <dbReference type="Pfam" id="PF08436"/>
    </source>
</evidence>
<feature type="binding site" evidence="9">
    <location>
        <position position="124"/>
    </location>
    <ligand>
        <name>1-deoxy-D-xylulose 5-phosphate</name>
        <dbReference type="ChEBI" id="CHEBI:57792"/>
    </ligand>
</feature>
<dbReference type="UniPathway" id="UPA00056">
    <property type="reaction ID" value="UER00092"/>
</dbReference>
<dbReference type="Pfam" id="PF02670">
    <property type="entry name" value="DXP_reductoisom"/>
    <property type="match status" value="1"/>
</dbReference>
<dbReference type="Gene3D" id="3.40.50.720">
    <property type="entry name" value="NAD(P)-binding Rossmann-like Domain"/>
    <property type="match status" value="1"/>
</dbReference>
<dbReference type="GO" id="GO:0016853">
    <property type="term" value="F:isomerase activity"/>
    <property type="evidence" value="ECO:0007669"/>
    <property type="project" value="UniProtKB-KW"/>
</dbReference>
<dbReference type="PIRSF" id="PIRSF006205">
    <property type="entry name" value="Dxp_reductismrs"/>
    <property type="match status" value="1"/>
</dbReference>
<feature type="binding site" evidence="9">
    <location>
        <position position="214"/>
    </location>
    <ligand>
        <name>1-deoxy-D-xylulose 5-phosphate</name>
        <dbReference type="ChEBI" id="CHEBI:57792"/>
    </ligand>
</feature>
<dbReference type="Pfam" id="PF08436">
    <property type="entry name" value="DXP_redisom_C"/>
    <property type="match status" value="1"/>
</dbReference>
<dbReference type="PANTHER" id="PTHR30525">
    <property type="entry name" value="1-DEOXY-D-XYLULOSE 5-PHOSPHATE REDUCTOISOMERASE"/>
    <property type="match status" value="1"/>
</dbReference>
<keyword evidence="13" id="KW-0413">Isomerase</keyword>
<dbReference type="InterPro" id="IPR036291">
    <property type="entry name" value="NAD(P)-bd_dom_sf"/>
</dbReference>
<dbReference type="Proteomes" id="UP000031565">
    <property type="component" value="Unassembled WGS sequence"/>
</dbReference>
<feature type="binding site" evidence="9">
    <location>
        <position position="125"/>
    </location>
    <ligand>
        <name>NADPH</name>
        <dbReference type="ChEBI" id="CHEBI:57783"/>
    </ligand>
</feature>
<dbReference type="EMBL" id="JTLV02000001">
    <property type="protein sequence ID" value="PQM32127.1"/>
    <property type="molecule type" value="Genomic_DNA"/>
</dbReference>
<feature type="binding site" evidence="9">
    <location>
        <position position="173"/>
    </location>
    <ligand>
        <name>1-deoxy-D-xylulose 5-phosphate</name>
        <dbReference type="ChEBI" id="CHEBI:57792"/>
    </ligand>
</feature>
<comment type="function">
    <text evidence="9">Catalyzes the NADPH-dependent rearrangement and reduction of 1-deoxy-D-xylulose-5-phosphate (DXP) to 2-C-methyl-D-erythritol 4-phosphate (MEP).</text>
</comment>
<reference evidence="13 14" key="1">
    <citation type="journal article" date="2015" name="MBio">
        <title>Genome sequence of the Drosophila melanogaster male-killing Spiroplasma strain MSRO endosymbiont.</title>
        <authorList>
            <person name="Paredes J.C."/>
            <person name="Herren J.K."/>
            <person name="Schupfer F."/>
            <person name="Marin R."/>
            <person name="Claverol S."/>
            <person name="Kuo C.H."/>
            <person name="Lemaitre B."/>
            <person name="Beven L."/>
        </authorList>
    </citation>
    <scope>NUCLEOTIDE SEQUENCE [LARGE SCALE GENOMIC DNA]</scope>
    <source>
        <strain evidence="13 14">MSRO</strain>
    </source>
</reference>
<evidence type="ECO:0000313" key="14">
    <source>
        <dbReference type="Proteomes" id="UP000031565"/>
    </source>
</evidence>
<evidence type="ECO:0000313" key="13">
    <source>
        <dbReference type="EMBL" id="PQM32127.1"/>
    </source>
</evidence>
<dbReference type="NCBIfam" id="TIGR00243">
    <property type="entry name" value="Dxr"/>
    <property type="match status" value="1"/>
</dbReference>
<dbReference type="SUPFAM" id="SSF55347">
    <property type="entry name" value="Glyceraldehyde-3-phosphate dehydrogenase-like, C-terminal domain"/>
    <property type="match status" value="1"/>
</dbReference>
<keyword evidence="6 9" id="KW-0464">Manganese</keyword>
<gene>
    <name evidence="9 13" type="primary">dxr</name>
    <name evidence="13" type="ORF">SMSRO_SF020270</name>
</gene>
<dbReference type="SUPFAM" id="SSF51735">
    <property type="entry name" value="NAD(P)-binding Rossmann-fold domains"/>
    <property type="match status" value="1"/>
</dbReference>
<dbReference type="Pfam" id="PF13288">
    <property type="entry name" value="DXPR_C"/>
    <property type="match status" value="1"/>
</dbReference>
<protein>
    <recommendedName>
        <fullName evidence="9">1-deoxy-D-xylulose 5-phosphate reductoisomerase</fullName>
        <shortName evidence="9">DXP reductoisomerase</shortName>
        <ecNumber evidence="9">1.1.1.267</ecNumber>
    </recommendedName>
    <alternativeName>
        <fullName evidence="9">1-deoxyxylulose-5-phosphate reductoisomerase</fullName>
    </alternativeName>
    <alternativeName>
        <fullName evidence="9">2-C-methyl-D-erythritol 4-phosphate synthase</fullName>
    </alternativeName>
</protein>
<evidence type="ECO:0000256" key="3">
    <source>
        <dbReference type="ARBA" id="ARBA00022723"/>
    </source>
</evidence>
<feature type="binding site" evidence="9">
    <location>
        <position position="218"/>
    </location>
    <ligand>
        <name>1-deoxy-D-xylulose 5-phosphate</name>
        <dbReference type="ChEBI" id="CHEBI:57792"/>
    </ligand>
</feature>
<name>A0A2P6FF91_9MOLU</name>
<feature type="binding site" evidence="9">
    <location>
        <position position="14"/>
    </location>
    <ligand>
        <name>NADPH</name>
        <dbReference type="ChEBI" id="CHEBI:57783"/>
    </ligand>
</feature>
<dbReference type="AlphaFoldDB" id="A0A2P6FF91"/>
<feature type="binding site" evidence="9">
    <location>
        <position position="149"/>
    </location>
    <ligand>
        <name>Mn(2+)</name>
        <dbReference type="ChEBI" id="CHEBI:29035"/>
    </ligand>
</feature>
<organism evidence="13 14">
    <name type="scientific">Spiroplasma poulsonii</name>
    <dbReference type="NCBI Taxonomy" id="2138"/>
    <lineage>
        <taxon>Bacteria</taxon>
        <taxon>Bacillati</taxon>
        <taxon>Mycoplasmatota</taxon>
        <taxon>Mollicutes</taxon>
        <taxon>Entomoplasmatales</taxon>
        <taxon>Spiroplasmataceae</taxon>
        <taxon>Spiroplasma</taxon>
    </lineage>
</organism>
<dbReference type="GO" id="GO:0030145">
    <property type="term" value="F:manganese ion binding"/>
    <property type="evidence" value="ECO:0007669"/>
    <property type="project" value="TreeGrafter"/>
</dbReference>
<dbReference type="GO" id="GO:0051484">
    <property type="term" value="P:isopentenyl diphosphate biosynthetic process, methylerythritol 4-phosphate pathway involved in terpenoid biosynthetic process"/>
    <property type="evidence" value="ECO:0007669"/>
    <property type="project" value="TreeGrafter"/>
</dbReference>
<feature type="binding site" evidence="9">
    <location>
        <position position="13"/>
    </location>
    <ligand>
        <name>NADPH</name>
        <dbReference type="ChEBI" id="CHEBI:57783"/>
    </ligand>
</feature>
<evidence type="ECO:0000256" key="9">
    <source>
        <dbReference type="HAMAP-Rule" id="MF_00183"/>
    </source>
</evidence>
<keyword evidence="14" id="KW-1185">Reference proteome</keyword>
<feature type="binding site" evidence="9">
    <location>
        <position position="150"/>
    </location>
    <ligand>
        <name>1-deoxy-D-xylulose 5-phosphate</name>
        <dbReference type="ChEBI" id="CHEBI:57792"/>
    </ligand>
</feature>
<dbReference type="GO" id="GO:0070402">
    <property type="term" value="F:NADPH binding"/>
    <property type="evidence" value="ECO:0007669"/>
    <property type="project" value="InterPro"/>
</dbReference>
<dbReference type="HAMAP" id="MF_00183">
    <property type="entry name" value="DXP_reductoisom"/>
    <property type="match status" value="1"/>
</dbReference>
<dbReference type="GO" id="GO:0030604">
    <property type="term" value="F:1-deoxy-D-xylulose-5-phosphate reductoisomerase activity"/>
    <property type="evidence" value="ECO:0007669"/>
    <property type="project" value="UniProtKB-UniRule"/>
</dbReference>